<name>A0A0E9WM68_ANGAN</name>
<dbReference type="AlphaFoldDB" id="A0A0E9WM68"/>
<proteinExistence type="predicted"/>
<reference evidence="1" key="2">
    <citation type="journal article" date="2015" name="Fish Shellfish Immunol.">
        <title>Early steps in the European eel (Anguilla anguilla)-Vibrio vulnificus interaction in the gills: Role of the RtxA13 toxin.</title>
        <authorList>
            <person name="Callol A."/>
            <person name="Pajuelo D."/>
            <person name="Ebbesson L."/>
            <person name="Teles M."/>
            <person name="MacKenzie S."/>
            <person name="Amaro C."/>
        </authorList>
    </citation>
    <scope>NUCLEOTIDE SEQUENCE</scope>
</reference>
<organism evidence="1">
    <name type="scientific">Anguilla anguilla</name>
    <name type="common">European freshwater eel</name>
    <name type="synonym">Muraena anguilla</name>
    <dbReference type="NCBI Taxonomy" id="7936"/>
    <lineage>
        <taxon>Eukaryota</taxon>
        <taxon>Metazoa</taxon>
        <taxon>Chordata</taxon>
        <taxon>Craniata</taxon>
        <taxon>Vertebrata</taxon>
        <taxon>Euteleostomi</taxon>
        <taxon>Actinopterygii</taxon>
        <taxon>Neopterygii</taxon>
        <taxon>Teleostei</taxon>
        <taxon>Anguilliformes</taxon>
        <taxon>Anguillidae</taxon>
        <taxon>Anguilla</taxon>
    </lineage>
</organism>
<sequence length="35" mass="4160">MLKHYKARRRGEEEFIINTGKLMVLVSSFILTLQH</sequence>
<dbReference type="EMBL" id="GBXM01017140">
    <property type="protein sequence ID" value="JAH91437.1"/>
    <property type="molecule type" value="Transcribed_RNA"/>
</dbReference>
<protein>
    <submittedName>
        <fullName evidence="1">Uncharacterized protein</fullName>
    </submittedName>
</protein>
<reference evidence="1" key="1">
    <citation type="submission" date="2014-11" db="EMBL/GenBank/DDBJ databases">
        <authorList>
            <person name="Amaro Gonzalez C."/>
        </authorList>
    </citation>
    <scope>NUCLEOTIDE SEQUENCE</scope>
</reference>
<evidence type="ECO:0000313" key="1">
    <source>
        <dbReference type="EMBL" id="JAH91437.1"/>
    </source>
</evidence>
<accession>A0A0E9WM68</accession>